<feature type="transmembrane region" description="Helical" evidence="2">
    <location>
        <begin position="201"/>
        <end position="224"/>
    </location>
</feature>
<dbReference type="RefSeq" id="WP_279333676.1">
    <property type="nucleotide sequence ID" value="NZ_CP121682.1"/>
</dbReference>
<dbReference type="EMBL" id="CP121682">
    <property type="protein sequence ID" value="WGD40550.1"/>
    <property type="molecule type" value="Genomic_DNA"/>
</dbReference>
<dbReference type="InterPro" id="IPR014044">
    <property type="entry name" value="CAP_dom"/>
</dbReference>
<keyword evidence="2" id="KW-0812">Transmembrane</keyword>
<dbReference type="Pfam" id="PF00188">
    <property type="entry name" value="CAP"/>
    <property type="match status" value="1"/>
</dbReference>
<accession>A0ABY8JXF7</accession>
<feature type="region of interest" description="Disordered" evidence="1">
    <location>
        <begin position="227"/>
        <end position="343"/>
    </location>
</feature>
<feature type="region of interest" description="Disordered" evidence="1">
    <location>
        <begin position="1"/>
        <end position="40"/>
    </location>
</feature>
<dbReference type="Proteomes" id="UP001216440">
    <property type="component" value="Chromosome"/>
</dbReference>
<name>A0ABY8JXF7_9ACTN</name>
<feature type="domain" description="SCP" evidence="3">
    <location>
        <begin position="355"/>
        <end position="469"/>
    </location>
</feature>
<dbReference type="InterPro" id="IPR035940">
    <property type="entry name" value="CAP_sf"/>
</dbReference>
<evidence type="ECO:0000259" key="3">
    <source>
        <dbReference type="Pfam" id="PF00188"/>
    </source>
</evidence>
<feature type="region of interest" description="Disordered" evidence="1">
    <location>
        <begin position="115"/>
        <end position="146"/>
    </location>
</feature>
<reference evidence="4 5" key="1">
    <citation type="submission" date="2023-03" db="EMBL/GenBank/DDBJ databases">
        <authorList>
            <person name="Mo P."/>
        </authorList>
    </citation>
    <scope>NUCLEOTIDE SEQUENCE [LARGE SCALE GENOMIC DNA]</scope>
    <source>
        <strain evidence="4 5">HUAS 5</strain>
    </source>
</reference>
<feature type="compositionally biased region" description="Basic and acidic residues" evidence="1">
    <location>
        <begin position="22"/>
        <end position="32"/>
    </location>
</feature>
<evidence type="ECO:0000313" key="4">
    <source>
        <dbReference type="EMBL" id="WGD40550.1"/>
    </source>
</evidence>
<gene>
    <name evidence="4" type="ORF">PYS65_10555</name>
</gene>
<dbReference type="Gene3D" id="3.40.33.10">
    <property type="entry name" value="CAP"/>
    <property type="match status" value="1"/>
</dbReference>
<feature type="compositionally biased region" description="Low complexity" evidence="1">
    <location>
        <begin position="10"/>
        <end position="19"/>
    </location>
</feature>
<dbReference type="SUPFAM" id="SSF55797">
    <property type="entry name" value="PR-1-like"/>
    <property type="match status" value="1"/>
</dbReference>
<keyword evidence="2" id="KW-1133">Transmembrane helix</keyword>
<dbReference type="CDD" id="cd05379">
    <property type="entry name" value="CAP_bacterial"/>
    <property type="match status" value="1"/>
</dbReference>
<dbReference type="PANTHER" id="PTHR31157">
    <property type="entry name" value="SCP DOMAIN-CONTAINING PROTEIN"/>
    <property type="match status" value="1"/>
</dbReference>
<organism evidence="4 5">
    <name type="scientific">Streptomyces cathayae</name>
    <dbReference type="NCBI Taxonomy" id="3031124"/>
    <lineage>
        <taxon>Bacteria</taxon>
        <taxon>Bacillati</taxon>
        <taxon>Actinomycetota</taxon>
        <taxon>Actinomycetes</taxon>
        <taxon>Kitasatosporales</taxon>
        <taxon>Streptomycetaceae</taxon>
        <taxon>Streptomyces</taxon>
    </lineage>
</organism>
<feature type="compositionally biased region" description="Low complexity" evidence="1">
    <location>
        <begin position="312"/>
        <end position="327"/>
    </location>
</feature>
<evidence type="ECO:0000256" key="2">
    <source>
        <dbReference type="SAM" id="Phobius"/>
    </source>
</evidence>
<keyword evidence="5" id="KW-1185">Reference proteome</keyword>
<proteinExistence type="predicted"/>
<dbReference type="PANTHER" id="PTHR31157:SF1">
    <property type="entry name" value="SCP DOMAIN-CONTAINING PROTEIN"/>
    <property type="match status" value="1"/>
</dbReference>
<keyword evidence="2" id="KW-0472">Membrane</keyword>
<evidence type="ECO:0000256" key="1">
    <source>
        <dbReference type="SAM" id="MobiDB-lite"/>
    </source>
</evidence>
<evidence type="ECO:0000313" key="5">
    <source>
        <dbReference type="Proteomes" id="UP001216440"/>
    </source>
</evidence>
<feature type="region of interest" description="Disordered" evidence="1">
    <location>
        <begin position="158"/>
        <end position="200"/>
    </location>
</feature>
<protein>
    <submittedName>
        <fullName evidence="4">CAP domain-containing protein</fullName>
    </submittedName>
</protein>
<sequence>MGRHRRSDAGRAATGRAATEVTQHDGRYDESHGPLSAHAADAPTMGIAPYLNPEAYAETSARSEAYLFATEDGLGDGYPAGDFAQDGFAQNDFAQGDFAQDGFAQNDFAQNDFAQDGFAQGDHSGTAFRAHHGNDHPGGFPAGPDRSMAAAETAVFASDGLPPRDAPRGGFPDDGFTPGGGERHSGGSGGRRRKKKAATPVRTGLLGVSAAVALGTVAVATGAVPGLENYKLGGDSSPGETVEAAGTPTNTPGEQGGTSGSLESQSREAGAPASRDGERSTSPKPSPSAPSAEQSKTPETKAPEKAPEKQKPAVTPSEKTETTTPPRKTVPEPEKPAPSSPVDISEEAAVGAQVLQLVNQERAKVGCSPVAANSALTGLAAAFSQDMAERNFFDHTDPDGDTPWDRAKAAGIADLGGENIARGQATAAAVMEAWMDSPGHKANILNCDFKTLGVGVHFGQGGPWWTQNFGY</sequence>
<feature type="compositionally biased region" description="Basic and acidic residues" evidence="1">
    <location>
        <begin position="296"/>
        <end position="311"/>
    </location>
</feature>